<dbReference type="AlphaFoldDB" id="A0A2P2JUG3"/>
<evidence type="ECO:0000313" key="1">
    <source>
        <dbReference type="EMBL" id="MBW97091.1"/>
    </source>
</evidence>
<dbReference type="EMBL" id="GGEC01016608">
    <property type="protein sequence ID" value="MBW97091.1"/>
    <property type="molecule type" value="Transcribed_RNA"/>
</dbReference>
<proteinExistence type="predicted"/>
<protein>
    <submittedName>
        <fullName evidence="1">Alcohol dehydrogenase-like 6</fullName>
    </submittedName>
</protein>
<name>A0A2P2JUG3_RHIMU</name>
<sequence length="114" mass="12746">MAKDPWKYSLRIQSSKIAATERGGDHFDPNLLRQWGTHLDFLYHQGLPGSPCHRSFAGDDLWTFGAGVRHYLLCADPKIEESSDLLYPSVSLSVCDCACKVECNARCAAVPLYR</sequence>
<reference evidence="1" key="1">
    <citation type="submission" date="2018-02" db="EMBL/GenBank/DDBJ databases">
        <title>Rhizophora mucronata_Transcriptome.</title>
        <authorList>
            <person name="Meera S.P."/>
            <person name="Sreeshan A."/>
            <person name="Augustine A."/>
        </authorList>
    </citation>
    <scope>NUCLEOTIDE SEQUENCE</scope>
    <source>
        <tissue evidence="1">Leaf</tissue>
    </source>
</reference>
<organism evidence="1">
    <name type="scientific">Rhizophora mucronata</name>
    <name type="common">Asiatic mangrove</name>
    <dbReference type="NCBI Taxonomy" id="61149"/>
    <lineage>
        <taxon>Eukaryota</taxon>
        <taxon>Viridiplantae</taxon>
        <taxon>Streptophyta</taxon>
        <taxon>Embryophyta</taxon>
        <taxon>Tracheophyta</taxon>
        <taxon>Spermatophyta</taxon>
        <taxon>Magnoliopsida</taxon>
        <taxon>eudicotyledons</taxon>
        <taxon>Gunneridae</taxon>
        <taxon>Pentapetalae</taxon>
        <taxon>rosids</taxon>
        <taxon>fabids</taxon>
        <taxon>Malpighiales</taxon>
        <taxon>Rhizophoraceae</taxon>
        <taxon>Rhizophora</taxon>
    </lineage>
</organism>
<accession>A0A2P2JUG3</accession>